<evidence type="ECO:0000256" key="1">
    <source>
        <dbReference type="SAM" id="SignalP"/>
    </source>
</evidence>
<evidence type="ECO:0008006" key="3">
    <source>
        <dbReference type="Google" id="ProtNLM"/>
    </source>
</evidence>
<evidence type="ECO:0000313" key="2">
    <source>
        <dbReference type="Ensembl" id="ENSPNYP00000010049.1"/>
    </source>
</evidence>
<protein>
    <recommendedName>
        <fullName evidence="3">Secreted protein</fullName>
    </recommendedName>
</protein>
<dbReference type="AlphaFoldDB" id="A0A3B4FJV9"/>
<dbReference type="Ensembl" id="ENSPNYT00000010297.1">
    <property type="protein sequence ID" value="ENSPNYP00000010049.1"/>
    <property type="gene ID" value="ENSPNYG00000007645.1"/>
</dbReference>
<organism evidence="2">
    <name type="scientific">Pundamilia nyererei</name>
    <dbReference type="NCBI Taxonomy" id="303518"/>
    <lineage>
        <taxon>Eukaryota</taxon>
        <taxon>Metazoa</taxon>
        <taxon>Chordata</taxon>
        <taxon>Craniata</taxon>
        <taxon>Vertebrata</taxon>
        <taxon>Euteleostomi</taxon>
        <taxon>Actinopterygii</taxon>
        <taxon>Neopterygii</taxon>
        <taxon>Teleostei</taxon>
        <taxon>Neoteleostei</taxon>
        <taxon>Acanthomorphata</taxon>
        <taxon>Ovalentaria</taxon>
        <taxon>Cichlomorphae</taxon>
        <taxon>Cichliformes</taxon>
        <taxon>Cichlidae</taxon>
        <taxon>African cichlids</taxon>
        <taxon>Pseudocrenilabrinae</taxon>
        <taxon>Haplochromini</taxon>
        <taxon>Pundamilia</taxon>
    </lineage>
</organism>
<reference evidence="2" key="1">
    <citation type="submission" date="2023-09" db="UniProtKB">
        <authorList>
            <consortium name="Ensembl"/>
        </authorList>
    </citation>
    <scope>IDENTIFICATION</scope>
</reference>
<feature type="chain" id="PRO_5017459397" description="Secreted protein" evidence="1">
    <location>
        <begin position="21"/>
        <end position="89"/>
    </location>
</feature>
<name>A0A3B4FJV9_9CICH</name>
<accession>A0A3B4FJV9</accession>
<proteinExistence type="predicted"/>
<feature type="signal peptide" evidence="1">
    <location>
        <begin position="1"/>
        <end position="20"/>
    </location>
</feature>
<keyword evidence="1" id="KW-0732">Signal</keyword>
<sequence>MPGQFGVFLALFIFYFFCSNKKTYVDRDFPLSRCSNANRGQGDCPTSAVSGMCWSIRPKYPIQISLFLLISFEEILYINLTMLCNSLVS</sequence>